<name>A0A1I8G920_9PLAT</name>
<keyword evidence="1" id="KW-1185">Reference proteome</keyword>
<accession>A0A1I8G920</accession>
<dbReference type="Proteomes" id="UP000095280">
    <property type="component" value="Unplaced"/>
</dbReference>
<protein>
    <submittedName>
        <fullName evidence="2">Uncharacterized protein</fullName>
    </submittedName>
</protein>
<evidence type="ECO:0000313" key="1">
    <source>
        <dbReference type="Proteomes" id="UP000095280"/>
    </source>
</evidence>
<dbReference type="WBParaSite" id="maker-uti_cns_0001163-snap-gene-1.8-mRNA-1">
    <property type="protein sequence ID" value="maker-uti_cns_0001163-snap-gene-1.8-mRNA-1"/>
    <property type="gene ID" value="maker-uti_cns_0001163-snap-gene-1.8"/>
</dbReference>
<organism evidence="1 2">
    <name type="scientific">Macrostomum lignano</name>
    <dbReference type="NCBI Taxonomy" id="282301"/>
    <lineage>
        <taxon>Eukaryota</taxon>
        <taxon>Metazoa</taxon>
        <taxon>Spiralia</taxon>
        <taxon>Lophotrochozoa</taxon>
        <taxon>Platyhelminthes</taxon>
        <taxon>Rhabditophora</taxon>
        <taxon>Macrostomorpha</taxon>
        <taxon>Macrostomida</taxon>
        <taxon>Macrostomidae</taxon>
        <taxon>Macrostomum</taxon>
    </lineage>
</organism>
<evidence type="ECO:0000313" key="2">
    <source>
        <dbReference type="WBParaSite" id="maker-uti_cns_0001163-snap-gene-1.8-mRNA-1"/>
    </source>
</evidence>
<proteinExistence type="predicted"/>
<dbReference type="AlphaFoldDB" id="A0A1I8G920"/>
<reference evidence="2" key="1">
    <citation type="submission" date="2016-11" db="UniProtKB">
        <authorList>
            <consortium name="WormBaseParasite"/>
        </authorList>
    </citation>
    <scope>IDENTIFICATION</scope>
</reference>
<sequence>MRTGNILEGLQLKSTEYNRPKILSSSFCTLIQATSGWRRIIRPQIQAESSFWARSTRSMAEALLWPWSSTVKRCSAFPTAPTAS</sequence>